<evidence type="ECO:0000313" key="1">
    <source>
        <dbReference type="EMBL" id="KPX88208.1"/>
    </source>
</evidence>
<reference evidence="1 2" key="1">
    <citation type="submission" date="2015-09" db="EMBL/GenBank/DDBJ databases">
        <title>Genome announcement of multiple Pseudomonas syringae strains.</title>
        <authorList>
            <person name="Thakur S."/>
            <person name="Wang P.W."/>
            <person name="Gong Y."/>
            <person name="Weir B.S."/>
            <person name="Guttman D.S."/>
        </authorList>
    </citation>
    <scope>NUCLEOTIDE SEQUENCE [LARGE SCALE GENOMIC DNA]</scope>
    <source>
        <strain evidence="1 2">ICMP6289</strain>
    </source>
</reference>
<dbReference type="Proteomes" id="UP000050455">
    <property type="component" value="Unassembled WGS sequence"/>
</dbReference>
<proteinExistence type="predicted"/>
<dbReference type="EMBL" id="LJQT01000253">
    <property type="protein sequence ID" value="KPX88208.1"/>
    <property type="molecule type" value="Genomic_DNA"/>
</dbReference>
<keyword evidence="2" id="KW-1185">Reference proteome</keyword>
<name>A0A0P9VQI4_9PSED</name>
<comment type="caution">
    <text evidence="1">The sequence shown here is derived from an EMBL/GenBank/DDBJ whole genome shotgun (WGS) entry which is preliminary data.</text>
</comment>
<feature type="non-terminal residue" evidence="1">
    <location>
        <position position="31"/>
    </location>
</feature>
<organism evidence="1 2">
    <name type="scientific">Pseudomonas meliae</name>
    <dbReference type="NCBI Taxonomy" id="86176"/>
    <lineage>
        <taxon>Bacteria</taxon>
        <taxon>Pseudomonadati</taxon>
        <taxon>Pseudomonadota</taxon>
        <taxon>Gammaproteobacteria</taxon>
        <taxon>Pseudomonadales</taxon>
        <taxon>Pseudomonadaceae</taxon>
        <taxon>Pseudomonas</taxon>
    </lineage>
</organism>
<protein>
    <submittedName>
        <fullName evidence="1">Uncharacterized protein</fullName>
    </submittedName>
</protein>
<dbReference type="AlphaFoldDB" id="A0A0P9VQI4"/>
<gene>
    <name evidence="1" type="ORF">ALO64_04889</name>
</gene>
<sequence>MKGLLAAALLMPVLVLAEEIGQVSTVFMHRN</sequence>
<evidence type="ECO:0000313" key="2">
    <source>
        <dbReference type="Proteomes" id="UP000050455"/>
    </source>
</evidence>
<accession>A0A0P9VQI4</accession>